<dbReference type="SMART" id="SM00054">
    <property type="entry name" value="EFh"/>
    <property type="match status" value="1"/>
</dbReference>
<dbReference type="STRING" id="113540.ENSSFOP00015006409"/>
<dbReference type="GO" id="GO:0005737">
    <property type="term" value="C:cytoplasm"/>
    <property type="evidence" value="ECO:0007669"/>
    <property type="project" value="TreeGrafter"/>
</dbReference>
<dbReference type="EMBL" id="JARO02021083">
    <property type="protein sequence ID" value="KPP56447.1"/>
    <property type="molecule type" value="Genomic_DNA"/>
</dbReference>
<dbReference type="InterPro" id="IPR043582">
    <property type="entry name" value="CaBP1/2/4/5"/>
</dbReference>
<feature type="domain" description="EF-hand" evidence="2">
    <location>
        <begin position="12"/>
        <end position="47"/>
    </location>
</feature>
<dbReference type="InterPro" id="IPR011992">
    <property type="entry name" value="EF-hand-dom_pair"/>
</dbReference>
<dbReference type="Proteomes" id="UP000034805">
    <property type="component" value="Unassembled WGS sequence"/>
</dbReference>
<accession>A0A0P7TG70</accession>
<sequence>MQTLKNRDLRPEEIEELREAFKEFDKNKKGFIYCKDLGECMRTMGYMPTEMELIELSQTIGGSKIDFEDFVELMGPKMLEETADMIGMKELKDAFREVGTKHPRKLLITNLNITLIS</sequence>
<dbReference type="GO" id="GO:0005246">
    <property type="term" value="F:calcium channel regulator activity"/>
    <property type="evidence" value="ECO:0007669"/>
    <property type="project" value="TreeGrafter"/>
</dbReference>
<dbReference type="Gene3D" id="1.10.238.10">
    <property type="entry name" value="EF-hand"/>
    <property type="match status" value="1"/>
</dbReference>
<keyword evidence="1" id="KW-0677">Repeat</keyword>
<dbReference type="SUPFAM" id="SSF47473">
    <property type="entry name" value="EF-hand"/>
    <property type="match status" value="1"/>
</dbReference>
<evidence type="ECO:0000259" key="2">
    <source>
        <dbReference type="PROSITE" id="PS50222"/>
    </source>
</evidence>
<comment type="caution">
    <text evidence="3">The sequence shown here is derived from an EMBL/GenBank/DDBJ whole genome shotgun (WGS) entry which is preliminary data.</text>
</comment>
<organism evidence="3 4">
    <name type="scientific">Scleropages formosus</name>
    <name type="common">Asian bonytongue</name>
    <name type="synonym">Osteoglossum formosum</name>
    <dbReference type="NCBI Taxonomy" id="113540"/>
    <lineage>
        <taxon>Eukaryota</taxon>
        <taxon>Metazoa</taxon>
        <taxon>Chordata</taxon>
        <taxon>Craniata</taxon>
        <taxon>Vertebrata</taxon>
        <taxon>Euteleostomi</taxon>
        <taxon>Actinopterygii</taxon>
        <taxon>Neopterygii</taxon>
        <taxon>Teleostei</taxon>
        <taxon>Osteoglossocephala</taxon>
        <taxon>Osteoglossomorpha</taxon>
        <taxon>Osteoglossiformes</taxon>
        <taxon>Osteoglossidae</taxon>
        <taxon>Scleropages</taxon>
    </lineage>
</organism>
<protein>
    <recommendedName>
        <fullName evidence="2">EF-hand domain-containing protein</fullName>
    </recommendedName>
</protein>
<name>A0A0P7TG70_SCLFO</name>
<dbReference type="GO" id="GO:0005509">
    <property type="term" value="F:calcium ion binding"/>
    <property type="evidence" value="ECO:0007669"/>
    <property type="project" value="InterPro"/>
</dbReference>
<proteinExistence type="predicted"/>
<reference evidence="3 4" key="1">
    <citation type="submission" date="2015-08" db="EMBL/GenBank/DDBJ databases">
        <title>The genome of the Asian arowana (Scleropages formosus).</title>
        <authorList>
            <person name="Tan M.H."/>
            <person name="Gan H.M."/>
            <person name="Croft L.J."/>
            <person name="Austin C.M."/>
        </authorList>
    </citation>
    <scope>NUCLEOTIDE SEQUENCE [LARGE SCALE GENOMIC DNA]</scope>
    <source>
        <strain evidence="3">Aro1</strain>
    </source>
</reference>
<dbReference type="PROSITE" id="PS50222">
    <property type="entry name" value="EF_HAND_2"/>
    <property type="match status" value="1"/>
</dbReference>
<dbReference type="InterPro" id="IPR002048">
    <property type="entry name" value="EF_hand_dom"/>
</dbReference>
<dbReference type="AlphaFoldDB" id="A0A0P7TG70"/>
<dbReference type="PANTHER" id="PTHR45917:SF12">
    <property type="entry name" value="CALMODULIN-ALPHA-LIKE"/>
    <property type="match status" value="1"/>
</dbReference>
<evidence type="ECO:0000313" key="4">
    <source>
        <dbReference type="Proteomes" id="UP000034805"/>
    </source>
</evidence>
<dbReference type="PANTHER" id="PTHR45917">
    <property type="entry name" value="CALCIUM-BINDING PROTEIN 1-RELATED"/>
    <property type="match status" value="1"/>
</dbReference>
<dbReference type="FunFam" id="1.10.238.10:FF:000069">
    <property type="entry name" value="calcium-binding protein 1 isoform X1"/>
    <property type="match status" value="1"/>
</dbReference>
<gene>
    <name evidence="3" type="ORF">Z043_125929</name>
</gene>
<evidence type="ECO:0000256" key="1">
    <source>
        <dbReference type="ARBA" id="ARBA00022737"/>
    </source>
</evidence>
<evidence type="ECO:0000313" key="3">
    <source>
        <dbReference type="EMBL" id="KPP56447.1"/>
    </source>
</evidence>
<dbReference type="Pfam" id="PF13499">
    <property type="entry name" value="EF-hand_7"/>
    <property type="match status" value="1"/>
</dbReference>